<dbReference type="Proteomes" id="UP000291084">
    <property type="component" value="Chromosome 6"/>
</dbReference>
<feature type="region of interest" description="Disordered" evidence="1">
    <location>
        <begin position="1"/>
        <end position="27"/>
    </location>
</feature>
<proteinExistence type="predicted"/>
<dbReference type="AlphaFoldDB" id="A0A0S3SBN5"/>
<name>A0A0S3SBN5_PHAAN</name>
<evidence type="ECO:0000313" key="2">
    <source>
        <dbReference type="EMBL" id="BAT90218.1"/>
    </source>
</evidence>
<accession>A0A0S3SBN5</accession>
<keyword evidence="3" id="KW-1185">Reference proteome</keyword>
<organism evidence="2 3">
    <name type="scientific">Vigna angularis var. angularis</name>
    <dbReference type="NCBI Taxonomy" id="157739"/>
    <lineage>
        <taxon>Eukaryota</taxon>
        <taxon>Viridiplantae</taxon>
        <taxon>Streptophyta</taxon>
        <taxon>Embryophyta</taxon>
        <taxon>Tracheophyta</taxon>
        <taxon>Spermatophyta</taxon>
        <taxon>Magnoliopsida</taxon>
        <taxon>eudicotyledons</taxon>
        <taxon>Gunneridae</taxon>
        <taxon>Pentapetalae</taxon>
        <taxon>rosids</taxon>
        <taxon>fabids</taxon>
        <taxon>Fabales</taxon>
        <taxon>Fabaceae</taxon>
        <taxon>Papilionoideae</taxon>
        <taxon>50 kb inversion clade</taxon>
        <taxon>NPAAA clade</taxon>
        <taxon>indigoferoid/millettioid clade</taxon>
        <taxon>Phaseoleae</taxon>
        <taxon>Vigna</taxon>
    </lineage>
</organism>
<reference evidence="2 3" key="1">
    <citation type="journal article" date="2015" name="Sci. Rep.">
        <title>The power of single molecule real-time sequencing technology in the de novo assembly of a eukaryotic genome.</title>
        <authorList>
            <person name="Sakai H."/>
            <person name="Naito K."/>
            <person name="Ogiso-Tanaka E."/>
            <person name="Takahashi Y."/>
            <person name="Iseki K."/>
            <person name="Muto C."/>
            <person name="Satou K."/>
            <person name="Teruya K."/>
            <person name="Shiroma A."/>
            <person name="Shimoji M."/>
            <person name="Hirano T."/>
            <person name="Itoh T."/>
            <person name="Kaga A."/>
            <person name="Tomooka N."/>
        </authorList>
    </citation>
    <scope>NUCLEOTIDE SEQUENCE [LARGE SCALE GENOMIC DNA]</scope>
    <source>
        <strain evidence="3">cv. Shumari</strain>
    </source>
</reference>
<evidence type="ECO:0000313" key="3">
    <source>
        <dbReference type="Proteomes" id="UP000291084"/>
    </source>
</evidence>
<sequence>MGFDGRSSEESLTFEPTMTWKGKGSSLEAEEFLPDGDTLKESSYSFEDGGPSLFAGASHPPKPVDTDLMRTVYVPIGQNKSEAGCLIKSLPTKGHFFGRSLNSCFCKETKSSCSYP</sequence>
<evidence type="ECO:0000256" key="1">
    <source>
        <dbReference type="SAM" id="MobiDB-lite"/>
    </source>
</evidence>
<gene>
    <name evidence="2" type="primary">Vigan.06G142200</name>
    <name evidence="2" type="ORF">VIGAN_06142200</name>
</gene>
<dbReference type="EMBL" id="AP015039">
    <property type="protein sequence ID" value="BAT90218.1"/>
    <property type="molecule type" value="Genomic_DNA"/>
</dbReference>
<protein>
    <submittedName>
        <fullName evidence="2">Uncharacterized protein</fullName>
    </submittedName>
</protein>